<gene>
    <name evidence="2" type="ORF">QRD43_02780</name>
</gene>
<name>A0ABT7LEC6_9BURK</name>
<dbReference type="Proteomes" id="UP001238603">
    <property type="component" value="Unassembled WGS sequence"/>
</dbReference>
<organism evidence="2 3">
    <name type="scientific">Roseateles subflavus</name>
    <dbReference type="NCBI Taxonomy" id="3053353"/>
    <lineage>
        <taxon>Bacteria</taxon>
        <taxon>Pseudomonadati</taxon>
        <taxon>Pseudomonadota</taxon>
        <taxon>Betaproteobacteria</taxon>
        <taxon>Burkholderiales</taxon>
        <taxon>Sphaerotilaceae</taxon>
        <taxon>Roseateles</taxon>
    </lineage>
</organism>
<keyword evidence="3" id="KW-1185">Reference proteome</keyword>
<keyword evidence="1" id="KW-0472">Membrane</keyword>
<feature type="transmembrane region" description="Helical" evidence="1">
    <location>
        <begin position="28"/>
        <end position="46"/>
    </location>
</feature>
<evidence type="ECO:0000313" key="3">
    <source>
        <dbReference type="Proteomes" id="UP001238603"/>
    </source>
</evidence>
<accession>A0ABT7LEC6</accession>
<evidence type="ECO:0008006" key="4">
    <source>
        <dbReference type="Google" id="ProtNLM"/>
    </source>
</evidence>
<proteinExistence type="predicted"/>
<evidence type="ECO:0000256" key="1">
    <source>
        <dbReference type="SAM" id="Phobius"/>
    </source>
</evidence>
<reference evidence="2 3" key="1">
    <citation type="submission" date="2023-06" db="EMBL/GenBank/DDBJ databases">
        <title>Pelomonas sp. APW6 16S ribosomal RNA gene genome sequencing and assembly.</title>
        <authorList>
            <person name="Woo H."/>
        </authorList>
    </citation>
    <scope>NUCLEOTIDE SEQUENCE [LARGE SCALE GENOMIC DNA]</scope>
    <source>
        <strain evidence="2 3">APW6</strain>
    </source>
</reference>
<dbReference type="RefSeq" id="WP_285980946.1">
    <property type="nucleotide sequence ID" value="NZ_JASVDS010000001.1"/>
</dbReference>
<feature type="transmembrane region" description="Helical" evidence="1">
    <location>
        <begin position="7"/>
        <end position="22"/>
    </location>
</feature>
<dbReference type="EMBL" id="JASVDS010000001">
    <property type="protein sequence ID" value="MDL5030819.1"/>
    <property type="molecule type" value="Genomic_DNA"/>
</dbReference>
<protein>
    <recommendedName>
        <fullName evidence="4">DUF4229 domain-containing protein</fullName>
    </recommendedName>
</protein>
<sequence>MPSITGIVRLVAFATMAVYVLVPDSGLGSVAVAAFIGFLVATVISMRKASRQFDLKGLKRLRDIFPRK</sequence>
<keyword evidence="1" id="KW-1133">Transmembrane helix</keyword>
<keyword evidence="1" id="KW-0812">Transmembrane</keyword>
<evidence type="ECO:0000313" key="2">
    <source>
        <dbReference type="EMBL" id="MDL5030819.1"/>
    </source>
</evidence>
<comment type="caution">
    <text evidence="2">The sequence shown here is derived from an EMBL/GenBank/DDBJ whole genome shotgun (WGS) entry which is preliminary data.</text>
</comment>